<dbReference type="SUPFAM" id="SSF52540">
    <property type="entry name" value="P-loop containing nucleoside triphosphate hydrolases"/>
    <property type="match status" value="1"/>
</dbReference>
<dbReference type="CDD" id="cd19508">
    <property type="entry name" value="RecA-like_Pch2-like"/>
    <property type="match status" value="1"/>
</dbReference>
<sequence length="1266" mass="142959">MRRVTVLTPIASRDRCLFCSCGNSVTVFSTVSGECIRKLVGHRNLVTSVYVNPRNKLQVLTSSLDQTILIWDYQDGIVLKEYRLHFPIVSILAVFKEELFVLCNTGRHKYDVLKYTPQTNTTSTILRNVSGDPKHVAISLQDKSICAINGKSLSTVKAGEKVHSQQADQILTCVAMHPTNNCVVTGTQDGKIYYWWNLWSSKKTVKSTDHWHSLPVQCLKFTAEGKLIYTPYLFTVEGSYLLSGGHECVLVKWQFDNNNREYLPRLGAPLCYITCSPDNQMYATCHHDNVVNLISNKFKLLQVYQGLTVGHLVHQKRIPTPCGLLHDPRTKAMVTNGKPGHLQFYLVDSDKQLYNLDIVCENYISPENLKRPTVVTEVTNAAFSSNGHWLVTLQLWDNGVMSPEMILKFWFYNEETQSFMLNTMVDTPHSAPVNSLKFRPYNPEIPASPMVVTSSQDGKFKCWVLTDDTDIYRENSKWMCESVGYYRDREGGVASFTEDGSLLAVVFGSVITLWNPDNNILRRTLSASPEASNINHIEFGHGTCCHYLVACSKDQLVVWDLRSCSVSWSVDLNVSLLLSDPQTDNMAIITSDHTLYIFQPSNPEPSYTHKSLCDDKVVCGVFIPHFGKKEYKGTQLQWQSQSQLYLLMAKQKLLTLLFEEEVKDDKSYQQMKLTPSLPQTPFSLLMSKERKTGVSATDRHSQDAVPSGQFTQELIMAAPHTQPNVSLLCNKFIQSLLIRNRKNGNKDDDKDDEDEEEEDSDDKSHSDSDSDMEVDSKVTGRQRGTQDAKTDSHDATGNIVSPSDNFLCSEGQNLQEDYLEKALSQTEYIGSQLERLYKPESLAEHCTELAECSLYILPDHMAVTELTANDKVIKDRVTSLLQRQRVAAYGDFKLTEFDDDFLKNHVVSISLCDTDIAGPNKKGIDLTDGNIQLHVFQLQNDGPGTEELDDEDLAAASHWILPAGEFSGIWESLVFDDEVKHRLLNYATTTLLFSDRQVDNTIITWNKVILLHGPPGTGKTSLCKALAQKLVIRLSSRYKYGQLIEINSHSLCSKWFSESGKLVMKMFQKIQELIDDPDALVFVLIDEVESLTAARKSSMSGSDPSDAIRVVNALLTQLDQIKRFPNVMILTTSNVTGAIDLAFVDRADIKQYIGPPSPEAIFKIYHSCIQELMRVGIIFPEEQIFDLRALTVMRFIENDATRNSLQLREISRQSYGLSGRSLRKLPFIAHAMYLQSAQIPLTRFLDSLNKAVQRQFQEREDLTKDS</sequence>
<evidence type="ECO:0000256" key="1">
    <source>
        <dbReference type="ARBA" id="ARBA00004604"/>
    </source>
</evidence>
<dbReference type="Pfam" id="PF23563">
    <property type="entry name" value="TRIP13_N"/>
    <property type="match status" value="1"/>
</dbReference>
<comment type="similarity">
    <text evidence="2">Belongs to the AAA ATPase family. PCH2 subfamily.</text>
</comment>
<evidence type="ECO:0000256" key="10">
    <source>
        <dbReference type="ARBA" id="ARBA00022840"/>
    </source>
</evidence>
<dbReference type="PROSITE" id="PS50294">
    <property type="entry name" value="WD_REPEATS_REGION"/>
    <property type="match status" value="1"/>
</dbReference>
<keyword evidence="6 16" id="KW-0853">WD repeat</keyword>
<dbReference type="Proteomes" id="UP001186944">
    <property type="component" value="Unassembled WGS sequence"/>
</dbReference>
<dbReference type="GO" id="GO:2000234">
    <property type="term" value="P:positive regulation of rRNA processing"/>
    <property type="evidence" value="ECO:0007669"/>
    <property type="project" value="TreeGrafter"/>
</dbReference>
<dbReference type="PROSITE" id="PS00674">
    <property type="entry name" value="AAA"/>
    <property type="match status" value="1"/>
</dbReference>
<feature type="domain" description="AAA+ ATPase" evidence="18">
    <location>
        <begin position="1005"/>
        <end position="1157"/>
    </location>
</feature>
<keyword evidence="9" id="KW-0221">Differentiation</keyword>
<feature type="region of interest" description="Disordered" evidence="17">
    <location>
        <begin position="742"/>
        <end position="804"/>
    </location>
</feature>
<keyword evidence="12" id="KW-0896">Oogenesis</keyword>
<evidence type="ECO:0000256" key="6">
    <source>
        <dbReference type="ARBA" id="ARBA00022574"/>
    </source>
</evidence>
<evidence type="ECO:0000256" key="17">
    <source>
        <dbReference type="SAM" id="MobiDB-lite"/>
    </source>
</evidence>
<dbReference type="PANTHER" id="PTHR44215">
    <property type="entry name" value="WD REPEAT-CONTAINING PROTEIN 75"/>
    <property type="match status" value="1"/>
</dbReference>
<dbReference type="GO" id="GO:0005524">
    <property type="term" value="F:ATP binding"/>
    <property type="evidence" value="ECO:0007669"/>
    <property type="project" value="UniProtKB-KW"/>
</dbReference>
<dbReference type="GO" id="GO:0048477">
    <property type="term" value="P:oogenesis"/>
    <property type="evidence" value="ECO:0007669"/>
    <property type="project" value="UniProtKB-KW"/>
</dbReference>
<evidence type="ECO:0000256" key="8">
    <source>
        <dbReference type="ARBA" id="ARBA00022741"/>
    </source>
</evidence>
<dbReference type="Pfam" id="PF00004">
    <property type="entry name" value="AAA"/>
    <property type="match status" value="1"/>
</dbReference>
<dbReference type="InterPro" id="IPR001270">
    <property type="entry name" value="ClpA/B"/>
</dbReference>
<dbReference type="InterPro" id="IPR003960">
    <property type="entry name" value="ATPase_AAA_CS"/>
</dbReference>
<evidence type="ECO:0000256" key="15">
    <source>
        <dbReference type="ARBA" id="ARBA00023254"/>
    </source>
</evidence>
<dbReference type="Gene3D" id="3.40.50.300">
    <property type="entry name" value="P-loop containing nucleotide triphosphate hydrolases"/>
    <property type="match status" value="1"/>
</dbReference>
<evidence type="ECO:0000313" key="20">
    <source>
        <dbReference type="Proteomes" id="UP001186944"/>
    </source>
</evidence>
<dbReference type="EMBL" id="VSWD01000012">
    <property type="protein sequence ID" value="KAK3085404.1"/>
    <property type="molecule type" value="Genomic_DNA"/>
</dbReference>
<keyword evidence="11" id="KW-0744">Spermatogenesis</keyword>
<evidence type="ECO:0000256" key="3">
    <source>
        <dbReference type="ARBA" id="ARBA00022364"/>
    </source>
</evidence>
<keyword evidence="10" id="KW-0067">ATP-binding</keyword>
<dbReference type="Gene3D" id="2.130.10.10">
    <property type="entry name" value="YVTN repeat-like/Quinoprotein amine dehydrogenase"/>
    <property type="match status" value="3"/>
</dbReference>
<dbReference type="PROSITE" id="PS50082">
    <property type="entry name" value="WD_REPEATS_2"/>
    <property type="match status" value="1"/>
</dbReference>
<dbReference type="SMART" id="SM00382">
    <property type="entry name" value="AAA"/>
    <property type="match status" value="1"/>
</dbReference>
<comment type="subcellular location">
    <subcellularLocation>
        <location evidence="1">Nucleus</location>
        <location evidence="1">Nucleolus</location>
    </subcellularLocation>
</comment>
<evidence type="ECO:0000256" key="16">
    <source>
        <dbReference type="PROSITE-ProRule" id="PRU00221"/>
    </source>
</evidence>
<evidence type="ECO:0000256" key="9">
    <source>
        <dbReference type="ARBA" id="ARBA00022782"/>
    </source>
</evidence>
<dbReference type="AlphaFoldDB" id="A0AA88XQ61"/>
<feature type="compositionally biased region" description="Basic and acidic residues" evidence="17">
    <location>
        <begin position="762"/>
        <end position="794"/>
    </location>
</feature>
<dbReference type="InterPro" id="IPR058249">
    <property type="entry name" value="Pch2_C"/>
</dbReference>
<dbReference type="PANTHER" id="PTHR44215:SF1">
    <property type="entry name" value="WD REPEAT-CONTAINING PROTEIN 75"/>
    <property type="match status" value="1"/>
</dbReference>
<accession>A0AA88XQ61</accession>
<dbReference type="GO" id="GO:0032040">
    <property type="term" value="C:small-subunit processome"/>
    <property type="evidence" value="ECO:0007669"/>
    <property type="project" value="InterPro"/>
</dbReference>
<protein>
    <recommendedName>
        <fullName evidence="3">Pachytene checkpoint protein 2 homolog</fullName>
    </recommendedName>
</protein>
<evidence type="ECO:0000256" key="11">
    <source>
        <dbReference type="ARBA" id="ARBA00022871"/>
    </source>
</evidence>
<reference evidence="19" key="1">
    <citation type="submission" date="2019-08" db="EMBL/GenBank/DDBJ databases">
        <title>The improved chromosome-level genome for the pearl oyster Pinctada fucata martensii using PacBio sequencing and Hi-C.</title>
        <authorList>
            <person name="Zheng Z."/>
        </authorList>
    </citation>
    <scope>NUCLEOTIDE SEQUENCE</scope>
    <source>
        <strain evidence="19">ZZ-2019</strain>
        <tissue evidence="19">Adductor muscle</tissue>
    </source>
</reference>
<evidence type="ECO:0000256" key="7">
    <source>
        <dbReference type="ARBA" id="ARBA00022737"/>
    </source>
</evidence>
<gene>
    <name evidence="19" type="ORF">FSP39_002835</name>
</gene>
<dbReference type="SUPFAM" id="SSF50978">
    <property type="entry name" value="WD40 repeat-like"/>
    <property type="match status" value="2"/>
</dbReference>
<comment type="caution">
    <text evidence="19">The sequence shown here is derived from an EMBL/GenBank/DDBJ whole genome shotgun (WGS) entry which is preliminary data.</text>
</comment>
<dbReference type="InterPro" id="IPR015943">
    <property type="entry name" value="WD40/YVTN_repeat-like_dom_sf"/>
</dbReference>
<dbReference type="Pfam" id="PF23869">
    <property type="entry name" value="Beta-prop_WDR75_1st"/>
    <property type="match status" value="1"/>
</dbReference>
<keyword evidence="4" id="KW-0690">Ribosome biogenesis</keyword>
<keyword evidence="20" id="KW-1185">Reference proteome</keyword>
<dbReference type="InterPro" id="IPR003959">
    <property type="entry name" value="ATPase_AAA_core"/>
</dbReference>
<dbReference type="InterPro" id="IPR003593">
    <property type="entry name" value="AAA+_ATPase"/>
</dbReference>
<dbReference type="Pfam" id="PF23242">
    <property type="entry name" value="AAA_lid_TRIP13_C"/>
    <property type="match status" value="1"/>
</dbReference>
<feature type="compositionally biased region" description="Acidic residues" evidence="17">
    <location>
        <begin position="749"/>
        <end position="761"/>
    </location>
</feature>
<evidence type="ECO:0000256" key="2">
    <source>
        <dbReference type="ARBA" id="ARBA00007271"/>
    </source>
</evidence>
<dbReference type="GO" id="GO:0007283">
    <property type="term" value="P:spermatogenesis"/>
    <property type="evidence" value="ECO:0007669"/>
    <property type="project" value="UniProtKB-KW"/>
</dbReference>
<dbReference type="InterPro" id="IPR027417">
    <property type="entry name" value="P-loop_NTPase"/>
</dbReference>
<evidence type="ECO:0000256" key="12">
    <source>
        <dbReference type="ARBA" id="ARBA00022943"/>
    </source>
</evidence>
<dbReference type="FunFam" id="3.40.50.300:FF:000662">
    <property type="entry name" value="Pachytene checkpoint protein 2 homolog"/>
    <property type="match status" value="1"/>
</dbReference>
<dbReference type="PRINTS" id="PR00300">
    <property type="entry name" value="CLPPROTEASEA"/>
</dbReference>
<dbReference type="GO" id="GO:0006364">
    <property type="term" value="P:rRNA processing"/>
    <property type="evidence" value="ECO:0007669"/>
    <property type="project" value="UniProtKB-KW"/>
</dbReference>
<feature type="repeat" description="WD" evidence="16">
    <location>
        <begin position="39"/>
        <end position="81"/>
    </location>
</feature>
<dbReference type="GO" id="GO:0045943">
    <property type="term" value="P:positive regulation of transcription by RNA polymerase I"/>
    <property type="evidence" value="ECO:0007669"/>
    <property type="project" value="InterPro"/>
</dbReference>
<dbReference type="InterPro" id="IPR036322">
    <property type="entry name" value="WD40_repeat_dom_sf"/>
</dbReference>
<keyword evidence="7" id="KW-0677">Repeat</keyword>
<evidence type="ECO:0000256" key="13">
    <source>
        <dbReference type="ARBA" id="ARBA00023163"/>
    </source>
</evidence>
<evidence type="ECO:0000256" key="5">
    <source>
        <dbReference type="ARBA" id="ARBA00022552"/>
    </source>
</evidence>
<keyword evidence="14" id="KW-0539">Nucleus</keyword>
<dbReference type="SMART" id="SM00320">
    <property type="entry name" value="WD40"/>
    <property type="match status" value="6"/>
</dbReference>
<dbReference type="GO" id="GO:0003723">
    <property type="term" value="F:RNA binding"/>
    <property type="evidence" value="ECO:0007669"/>
    <property type="project" value="InterPro"/>
</dbReference>
<name>A0AA88XQ61_PINIB</name>
<proteinExistence type="inferred from homology"/>
<evidence type="ECO:0000256" key="14">
    <source>
        <dbReference type="ARBA" id="ARBA00023242"/>
    </source>
</evidence>
<keyword evidence="13" id="KW-0804">Transcription</keyword>
<keyword evidence="5" id="KW-0698">rRNA processing</keyword>
<dbReference type="Pfam" id="PF23769">
    <property type="entry name" value="Beta-prop_WDR75_2nd"/>
    <property type="match status" value="1"/>
</dbReference>
<dbReference type="InterPro" id="IPR057644">
    <property type="entry name" value="Beta-prop_WDR75_2nd"/>
</dbReference>
<dbReference type="GO" id="GO:0042802">
    <property type="term" value="F:identical protein binding"/>
    <property type="evidence" value="ECO:0007669"/>
    <property type="project" value="UniProtKB-ARBA"/>
</dbReference>
<evidence type="ECO:0000256" key="4">
    <source>
        <dbReference type="ARBA" id="ARBA00022517"/>
    </source>
</evidence>
<organism evidence="19 20">
    <name type="scientific">Pinctada imbricata</name>
    <name type="common">Atlantic pearl-oyster</name>
    <name type="synonym">Pinctada martensii</name>
    <dbReference type="NCBI Taxonomy" id="66713"/>
    <lineage>
        <taxon>Eukaryota</taxon>
        <taxon>Metazoa</taxon>
        <taxon>Spiralia</taxon>
        <taxon>Lophotrochozoa</taxon>
        <taxon>Mollusca</taxon>
        <taxon>Bivalvia</taxon>
        <taxon>Autobranchia</taxon>
        <taxon>Pteriomorphia</taxon>
        <taxon>Pterioida</taxon>
        <taxon>Pterioidea</taxon>
        <taxon>Pteriidae</taxon>
        <taxon>Pinctada</taxon>
    </lineage>
</organism>
<dbReference type="GO" id="GO:0016887">
    <property type="term" value="F:ATP hydrolysis activity"/>
    <property type="evidence" value="ECO:0007669"/>
    <property type="project" value="InterPro"/>
</dbReference>
<dbReference type="InterPro" id="IPR001680">
    <property type="entry name" value="WD40_rpt"/>
</dbReference>
<evidence type="ECO:0000313" key="19">
    <source>
        <dbReference type="EMBL" id="KAK3085404.1"/>
    </source>
</evidence>
<evidence type="ECO:0000259" key="18">
    <source>
        <dbReference type="SMART" id="SM00382"/>
    </source>
</evidence>
<keyword evidence="15" id="KW-0469">Meiosis</keyword>
<keyword evidence="8" id="KW-0547">Nucleotide-binding</keyword>
<dbReference type="InterPro" id="IPR053826">
    <property type="entry name" value="WDR75"/>
</dbReference>